<evidence type="ECO:0000313" key="3">
    <source>
        <dbReference type="Proteomes" id="UP000198822"/>
    </source>
</evidence>
<evidence type="ECO:0000313" key="2">
    <source>
        <dbReference type="EMBL" id="SDH96324.1"/>
    </source>
</evidence>
<accession>A0A1G8GPK5</accession>
<dbReference type="OrthoDB" id="5100597at2"/>
<organism evidence="2 3">
    <name type="scientific">Agrococcus jejuensis</name>
    <dbReference type="NCBI Taxonomy" id="399736"/>
    <lineage>
        <taxon>Bacteria</taxon>
        <taxon>Bacillati</taxon>
        <taxon>Actinomycetota</taxon>
        <taxon>Actinomycetes</taxon>
        <taxon>Micrococcales</taxon>
        <taxon>Microbacteriaceae</taxon>
        <taxon>Agrococcus</taxon>
    </lineage>
</organism>
<dbReference type="RefSeq" id="WP_092506344.1">
    <property type="nucleotide sequence ID" value="NZ_LT629695.1"/>
</dbReference>
<sequence>MVEDTPTHARHEPAPHEGPHDVDAHAVAVDLVDADDAIHLELERELMIDPSNVEAVTRLRKQTLALLRPAPLRSYRWPDSWYIPGGADYREHWILPPELDHRYAWQAKNLIGGQSAGSFGDAQSGAVFGWSNASSLDADTIGFGRVGAYVRPATTLATYELSASIEALSEWRWQFLPSAGASPWASFHYRCTAYVLAWLVSPVDGSWELLRPFGARTLLRQQASGQGEFAVQRRSHAFSDLSVRVQLEGGRTYAVGVSFEAQATPSVVDRDGRPYVRRPEDRTLAYAGLSGRVPRIVARRVVTHIA</sequence>
<keyword evidence="3" id="KW-1185">Reference proteome</keyword>
<dbReference type="Proteomes" id="UP000198822">
    <property type="component" value="Chromosome I"/>
</dbReference>
<gene>
    <name evidence="2" type="ORF">SAMN04489720_3018</name>
</gene>
<dbReference type="EMBL" id="LT629695">
    <property type="protein sequence ID" value="SDH96324.1"/>
    <property type="molecule type" value="Genomic_DNA"/>
</dbReference>
<proteinExistence type="predicted"/>
<evidence type="ECO:0000256" key="1">
    <source>
        <dbReference type="SAM" id="MobiDB-lite"/>
    </source>
</evidence>
<dbReference type="AlphaFoldDB" id="A0A1G8GPK5"/>
<reference evidence="3" key="1">
    <citation type="submission" date="2016-10" db="EMBL/GenBank/DDBJ databases">
        <authorList>
            <person name="Varghese N."/>
            <person name="Submissions S."/>
        </authorList>
    </citation>
    <scope>NUCLEOTIDE SEQUENCE [LARGE SCALE GENOMIC DNA]</scope>
    <source>
        <strain evidence="3">DSM 22002</strain>
    </source>
</reference>
<name>A0A1G8GPK5_9MICO</name>
<feature type="region of interest" description="Disordered" evidence="1">
    <location>
        <begin position="1"/>
        <end position="21"/>
    </location>
</feature>
<protein>
    <submittedName>
        <fullName evidence="2">Uncharacterized protein</fullName>
    </submittedName>
</protein>